<dbReference type="GO" id="GO:0006351">
    <property type="term" value="P:DNA-templated transcription"/>
    <property type="evidence" value="ECO:0007669"/>
    <property type="project" value="InterPro"/>
</dbReference>
<organism evidence="7 8">
    <name type="scientific">Wolfiporia cocos (strain MD-104)</name>
    <name type="common">Brown rot fungus</name>
    <dbReference type="NCBI Taxonomy" id="742152"/>
    <lineage>
        <taxon>Eukaryota</taxon>
        <taxon>Fungi</taxon>
        <taxon>Dikarya</taxon>
        <taxon>Basidiomycota</taxon>
        <taxon>Agaricomycotina</taxon>
        <taxon>Agaricomycetes</taxon>
        <taxon>Polyporales</taxon>
        <taxon>Phaeolaceae</taxon>
        <taxon>Wolfiporia</taxon>
    </lineage>
</organism>
<dbReference type="InterPro" id="IPR007219">
    <property type="entry name" value="XnlR_reg_dom"/>
</dbReference>
<evidence type="ECO:0000256" key="4">
    <source>
        <dbReference type="ARBA" id="ARBA00023163"/>
    </source>
</evidence>
<evidence type="ECO:0000256" key="5">
    <source>
        <dbReference type="ARBA" id="ARBA00023242"/>
    </source>
</evidence>
<dbReference type="AlphaFoldDB" id="A0A2H3J228"/>
<dbReference type="Proteomes" id="UP000218811">
    <property type="component" value="Unassembled WGS sequence"/>
</dbReference>
<dbReference type="PANTHER" id="PTHR47338">
    <property type="entry name" value="ZN(II)2CYS6 TRANSCRIPTION FACTOR (EUROFUNG)-RELATED"/>
    <property type="match status" value="1"/>
</dbReference>
<dbReference type="OrthoDB" id="2309723at2759"/>
<dbReference type="GO" id="GO:0008270">
    <property type="term" value="F:zinc ion binding"/>
    <property type="evidence" value="ECO:0007669"/>
    <property type="project" value="InterPro"/>
</dbReference>
<proteinExistence type="predicted"/>
<dbReference type="Gene3D" id="4.10.240.10">
    <property type="entry name" value="Zn(2)-C6 fungal-type DNA-binding domain"/>
    <property type="match status" value="1"/>
</dbReference>
<dbReference type="STRING" id="742152.A0A2H3J228"/>
<name>A0A2H3J228_WOLCO</name>
<feature type="non-terminal residue" evidence="7">
    <location>
        <position position="1"/>
    </location>
</feature>
<protein>
    <recommendedName>
        <fullName evidence="6">Xylanolytic transcriptional activator regulatory domain-containing protein</fullName>
    </recommendedName>
</protein>
<accession>A0A2H3J228</accession>
<evidence type="ECO:0000313" key="7">
    <source>
        <dbReference type="EMBL" id="PCH36236.1"/>
    </source>
</evidence>
<evidence type="ECO:0000256" key="3">
    <source>
        <dbReference type="ARBA" id="ARBA00023015"/>
    </source>
</evidence>
<dbReference type="CDD" id="cd12148">
    <property type="entry name" value="fungal_TF_MHR"/>
    <property type="match status" value="1"/>
</dbReference>
<keyword evidence="3" id="KW-0805">Transcription regulation</keyword>
<dbReference type="GO" id="GO:0003677">
    <property type="term" value="F:DNA binding"/>
    <property type="evidence" value="ECO:0007669"/>
    <property type="project" value="InterPro"/>
</dbReference>
<evidence type="ECO:0000313" key="8">
    <source>
        <dbReference type="Proteomes" id="UP000218811"/>
    </source>
</evidence>
<dbReference type="InterPro" id="IPR036864">
    <property type="entry name" value="Zn2-C6_fun-type_DNA-bd_sf"/>
</dbReference>
<keyword evidence="4" id="KW-0804">Transcription</keyword>
<keyword evidence="2" id="KW-0479">Metal-binding</keyword>
<feature type="domain" description="Xylanolytic transcriptional activator regulatory" evidence="6">
    <location>
        <begin position="107"/>
        <end position="290"/>
    </location>
</feature>
<dbReference type="GO" id="GO:0000981">
    <property type="term" value="F:DNA-binding transcription factor activity, RNA polymerase II-specific"/>
    <property type="evidence" value="ECO:0007669"/>
    <property type="project" value="InterPro"/>
</dbReference>
<dbReference type="OMA" id="VDACWTG"/>
<reference evidence="7 8" key="1">
    <citation type="journal article" date="2012" name="Science">
        <title>The Paleozoic origin of enzymatic lignin decomposition reconstructed from 31 fungal genomes.</title>
        <authorList>
            <person name="Floudas D."/>
            <person name="Binder M."/>
            <person name="Riley R."/>
            <person name="Barry K."/>
            <person name="Blanchette R.A."/>
            <person name="Henrissat B."/>
            <person name="Martinez A.T."/>
            <person name="Otillar R."/>
            <person name="Spatafora J.W."/>
            <person name="Yadav J.S."/>
            <person name="Aerts A."/>
            <person name="Benoit I."/>
            <person name="Boyd A."/>
            <person name="Carlson A."/>
            <person name="Copeland A."/>
            <person name="Coutinho P.M."/>
            <person name="de Vries R.P."/>
            <person name="Ferreira P."/>
            <person name="Findley K."/>
            <person name="Foster B."/>
            <person name="Gaskell J."/>
            <person name="Glotzer D."/>
            <person name="Gorecki P."/>
            <person name="Heitman J."/>
            <person name="Hesse C."/>
            <person name="Hori C."/>
            <person name="Igarashi K."/>
            <person name="Jurgens J.A."/>
            <person name="Kallen N."/>
            <person name="Kersten P."/>
            <person name="Kohler A."/>
            <person name="Kuees U."/>
            <person name="Kumar T.K.A."/>
            <person name="Kuo A."/>
            <person name="LaButti K."/>
            <person name="Larrondo L.F."/>
            <person name="Lindquist E."/>
            <person name="Ling A."/>
            <person name="Lombard V."/>
            <person name="Lucas S."/>
            <person name="Lundell T."/>
            <person name="Martin R."/>
            <person name="McLaughlin D.J."/>
            <person name="Morgenstern I."/>
            <person name="Morin E."/>
            <person name="Murat C."/>
            <person name="Nagy L.G."/>
            <person name="Nolan M."/>
            <person name="Ohm R.A."/>
            <person name="Patyshakuliyeva A."/>
            <person name="Rokas A."/>
            <person name="Ruiz-Duenas F.J."/>
            <person name="Sabat G."/>
            <person name="Salamov A."/>
            <person name="Samejima M."/>
            <person name="Schmutz J."/>
            <person name="Slot J.C."/>
            <person name="St John F."/>
            <person name="Stenlid J."/>
            <person name="Sun H."/>
            <person name="Sun S."/>
            <person name="Syed K."/>
            <person name="Tsang A."/>
            <person name="Wiebenga A."/>
            <person name="Young D."/>
            <person name="Pisabarro A."/>
            <person name="Eastwood D.C."/>
            <person name="Martin F."/>
            <person name="Cullen D."/>
            <person name="Grigoriev I.V."/>
            <person name="Hibbett D.S."/>
        </authorList>
    </citation>
    <scope>NUCLEOTIDE SEQUENCE [LARGE SCALE GENOMIC DNA]</scope>
    <source>
        <strain evidence="7 8">MD-104</strain>
    </source>
</reference>
<evidence type="ECO:0000259" key="6">
    <source>
        <dbReference type="Pfam" id="PF04082"/>
    </source>
</evidence>
<dbReference type="EMBL" id="KB467876">
    <property type="protein sequence ID" value="PCH36236.1"/>
    <property type="molecule type" value="Genomic_DNA"/>
</dbReference>
<dbReference type="Pfam" id="PF04082">
    <property type="entry name" value="Fungal_trans"/>
    <property type="match status" value="1"/>
</dbReference>
<gene>
    <name evidence="7" type="ORF">WOLCODRAFT_82084</name>
</gene>
<keyword evidence="5" id="KW-0539">Nucleus</keyword>
<comment type="subcellular location">
    <subcellularLocation>
        <location evidence="1">Nucleus</location>
    </subcellularLocation>
</comment>
<dbReference type="GO" id="GO:0005634">
    <property type="term" value="C:nucleus"/>
    <property type="evidence" value="ECO:0007669"/>
    <property type="project" value="UniProtKB-SubCell"/>
</dbReference>
<evidence type="ECO:0000256" key="2">
    <source>
        <dbReference type="ARBA" id="ARBA00022723"/>
    </source>
</evidence>
<sequence>RCDGSRPVCRECLRSQAQSDCIYADGPQLAAVENLEQQITLLEARIADIEGSDSFSIPLHDPYQQYRQMQAQQSTAQSANKRRHFPPQTLQTLTREFSQRAPEMGFFLHVPRFLQRITNTPPAGHPHDILVLLSAIYLLGAHVSSDPQLQALQPEFLSRALESLPLALINSHSTAAIYALQAEILLAYYLFANNRRLEGIVHANAAGTIALACRLHVQHSSRNVDTIRLSHGTQYSLSPPSDSIEAGERINAFWAAFAMDKSWSATLGFRSVFPDEETNDTHIDTPWPLDISSYRGRVCSCAVSTSLNTVRTFLRDPWYSAMGQSILALQSQAAALLQNSTKLAAEYAQGNQGIAPSNFEQAGATIDGYVQRLPRIGRINRTQRNVVRRLLVIHVLCHCAMINLLRPLSQPHNMQRSLTAAKSAITALREAQADTIRHVDPIMGMLLTIVTDCLRRSTNLAEVRSEASTSSSAHQSRNPVAEALEYVLSVLEAWGRTSSLIGACTLYRMLILAH</sequence>
<dbReference type="InterPro" id="IPR001138">
    <property type="entry name" value="Zn2Cys6_DnaBD"/>
</dbReference>
<evidence type="ECO:0000256" key="1">
    <source>
        <dbReference type="ARBA" id="ARBA00004123"/>
    </source>
</evidence>
<dbReference type="InterPro" id="IPR050815">
    <property type="entry name" value="TF_fung"/>
</dbReference>
<dbReference type="PANTHER" id="PTHR47338:SF29">
    <property type="entry name" value="ZN(2)-C6 FUNGAL-TYPE DOMAIN-CONTAINING PROTEIN"/>
    <property type="match status" value="1"/>
</dbReference>
<dbReference type="CDD" id="cd00067">
    <property type="entry name" value="GAL4"/>
    <property type="match status" value="1"/>
</dbReference>
<keyword evidence="8" id="KW-1185">Reference proteome</keyword>